<keyword evidence="3" id="KW-1185">Reference proteome</keyword>
<accession>A0A1A9WTT1</accession>
<evidence type="ECO:0000256" key="1">
    <source>
        <dbReference type="SAM" id="Phobius"/>
    </source>
</evidence>
<dbReference type="EnsemblMetazoa" id="GBRI031670-RA">
    <property type="protein sequence ID" value="GBRI031670-PA"/>
    <property type="gene ID" value="GBRI031670"/>
</dbReference>
<name>A0A1A9WTT1_9MUSC</name>
<keyword evidence="1" id="KW-0812">Transmembrane</keyword>
<protein>
    <submittedName>
        <fullName evidence="2">Uncharacterized protein</fullName>
    </submittedName>
</protein>
<feature type="transmembrane region" description="Helical" evidence="1">
    <location>
        <begin position="33"/>
        <end position="52"/>
    </location>
</feature>
<reference evidence="2" key="2">
    <citation type="submission" date="2020-05" db="UniProtKB">
        <authorList>
            <consortium name="EnsemblMetazoa"/>
        </authorList>
    </citation>
    <scope>IDENTIFICATION</scope>
    <source>
        <strain evidence="2">IAEA</strain>
    </source>
</reference>
<keyword evidence="1" id="KW-1133">Transmembrane helix</keyword>
<dbReference type="AlphaFoldDB" id="A0A1A9WTT1"/>
<sequence>MKCNVASLSSVEEHHCNKEKIQSILLNRSGLDLWFLVDLLLKLIYLFSLAIYMQSLNPRQMARIIHLHYVIAVGDALHFYLAFEVFAVAVAVVAAVVAAVATFVDATNVEFVALNCERVAAFAVDDAHVAVALFVELGPH</sequence>
<evidence type="ECO:0000313" key="3">
    <source>
        <dbReference type="Proteomes" id="UP000091820"/>
    </source>
</evidence>
<dbReference type="VEuPathDB" id="VectorBase:GBRI031670"/>
<organism evidence="2 3">
    <name type="scientific">Glossina brevipalpis</name>
    <dbReference type="NCBI Taxonomy" id="37001"/>
    <lineage>
        <taxon>Eukaryota</taxon>
        <taxon>Metazoa</taxon>
        <taxon>Ecdysozoa</taxon>
        <taxon>Arthropoda</taxon>
        <taxon>Hexapoda</taxon>
        <taxon>Insecta</taxon>
        <taxon>Pterygota</taxon>
        <taxon>Neoptera</taxon>
        <taxon>Endopterygota</taxon>
        <taxon>Diptera</taxon>
        <taxon>Brachycera</taxon>
        <taxon>Muscomorpha</taxon>
        <taxon>Hippoboscoidea</taxon>
        <taxon>Glossinidae</taxon>
        <taxon>Glossina</taxon>
    </lineage>
</organism>
<feature type="transmembrane region" description="Helical" evidence="1">
    <location>
        <begin position="86"/>
        <end position="104"/>
    </location>
</feature>
<reference evidence="3" key="1">
    <citation type="submission" date="2014-03" db="EMBL/GenBank/DDBJ databases">
        <authorList>
            <person name="Aksoy S."/>
            <person name="Warren W."/>
            <person name="Wilson R.K."/>
        </authorList>
    </citation>
    <scope>NUCLEOTIDE SEQUENCE [LARGE SCALE GENOMIC DNA]</scope>
    <source>
        <strain evidence="3">IAEA</strain>
    </source>
</reference>
<keyword evidence="1" id="KW-0472">Membrane</keyword>
<proteinExistence type="predicted"/>
<dbReference type="Proteomes" id="UP000091820">
    <property type="component" value="Unassembled WGS sequence"/>
</dbReference>
<evidence type="ECO:0000313" key="2">
    <source>
        <dbReference type="EnsemblMetazoa" id="GBRI031670-PA"/>
    </source>
</evidence>